<evidence type="ECO:0000313" key="4">
    <source>
        <dbReference type="Proteomes" id="UP000236370"/>
    </source>
</evidence>
<feature type="non-terminal residue" evidence="3">
    <location>
        <position position="174"/>
    </location>
</feature>
<protein>
    <submittedName>
        <fullName evidence="3">FADS1 isoform 14</fullName>
    </submittedName>
</protein>
<dbReference type="InterPro" id="IPR001199">
    <property type="entry name" value="Cyt_B5-like_heme/steroid-bd"/>
</dbReference>
<dbReference type="SMART" id="SM01117">
    <property type="entry name" value="Cyt-b5"/>
    <property type="match status" value="1"/>
</dbReference>
<dbReference type="SUPFAM" id="SSF55856">
    <property type="entry name" value="Cytochrome b5-like heme/steroid binding domain"/>
    <property type="match status" value="1"/>
</dbReference>
<feature type="transmembrane region" description="Helical" evidence="1">
    <location>
        <begin position="99"/>
        <end position="120"/>
    </location>
</feature>
<dbReference type="EMBL" id="NBAG03000297">
    <property type="protein sequence ID" value="PNI45263.1"/>
    <property type="molecule type" value="Genomic_DNA"/>
</dbReference>
<sequence length="174" mass="19712">GVARPAMAPDPVAAETAAQGPTPRYFTWDEVAQRSGCEERWLVIDRKVYNISEFTRRHPGGSRVISHYAGQDATKELTDEFRELRATVERMGLMKANHVFFLLYLLHILLLDGAAWLTLWVFGTSFLPFLLCAVLLSAVQAQAGWLQHDFGHLSVFSTSKWNHLLHHFVIGHLK</sequence>
<dbReference type="GO" id="GO:0016491">
    <property type="term" value="F:oxidoreductase activity"/>
    <property type="evidence" value="ECO:0007669"/>
    <property type="project" value="InterPro"/>
</dbReference>
<proteinExistence type="predicted"/>
<feature type="domain" description="Cytochrome b5 heme-binding" evidence="2">
    <location>
        <begin position="23"/>
        <end position="77"/>
    </location>
</feature>
<organism evidence="3 4">
    <name type="scientific">Pan troglodytes</name>
    <name type="common">Chimpanzee</name>
    <dbReference type="NCBI Taxonomy" id="9598"/>
    <lineage>
        <taxon>Eukaryota</taxon>
        <taxon>Metazoa</taxon>
        <taxon>Chordata</taxon>
        <taxon>Craniata</taxon>
        <taxon>Vertebrata</taxon>
        <taxon>Euteleostomi</taxon>
        <taxon>Mammalia</taxon>
        <taxon>Eutheria</taxon>
        <taxon>Euarchontoglires</taxon>
        <taxon>Primates</taxon>
        <taxon>Haplorrhini</taxon>
        <taxon>Catarrhini</taxon>
        <taxon>Hominidae</taxon>
        <taxon>Pan</taxon>
    </lineage>
</organism>
<evidence type="ECO:0000259" key="2">
    <source>
        <dbReference type="PROSITE" id="PS50255"/>
    </source>
</evidence>
<dbReference type="InterPro" id="IPR036400">
    <property type="entry name" value="Cyt_B5-like_heme/steroid_sf"/>
</dbReference>
<evidence type="ECO:0000313" key="3">
    <source>
        <dbReference type="EMBL" id="PNI45263.1"/>
    </source>
</evidence>
<gene>
    <name evidence="3" type="ORF">CK820_G0030919</name>
</gene>
<reference evidence="3 4" key="1">
    <citation type="submission" date="2017-12" db="EMBL/GenBank/DDBJ databases">
        <title>High-resolution comparative analysis of great ape genomes.</title>
        <authorList>
            <person name="Pollen A."/>
            <person name="Hastie A."/>
            <person name="Hormozdiari F."/>
            <person name="Dougherty M."/>
            <person name="Liu R."/>
            <person name="Chaisson M."/>
            <person name="Hoppe E."/>
            <person name="Hill C."/>
            <person name="Pang A."/>
            <person name="Hillier L."/>
            <person name="Baker C."/>
            <person name="Armstrong J."/>
            <person name="Shendure J."/>
            <person name="Paten B."/>
            <person name="Wilson R."/>
            <person name="Chao H."/>
            <person name="Schneider V."/>
            <person name="Ventura M."/>
            <person name="Kronenberg Z."/>
            <person name="Murali S."/>
            <person name="Gordon D."/>
            <person name="Cantsilieris S."/>
            <person name="Munson K."/>
            <person name="Nelson B."/>
            <person name="Raja A."/>
            <person name="Underwood J."/>
            <person name="Diekhans M."/>
            <person name="Fiddes I."/>
            <person name="Haussler D."/>
            <person name="Eichler E."/>
        </authorList>
    </citation>
    <scope>NUCLEOTIDE SEQUENCE [LARGE SCALE GENOMIC DNA]</scope>
    <source>
        <strain evidence="3">Yerkes chimp pedigree #C0471</strain>
    </source>
</reference>
<dbReference type="PANTHER" id="PTHR19353:SF57">
    <property type="entry name" value="ACYL-COA (8-3)-DESATURASE"/>
    <property type="match status" value="1"/>
</dbReference>
<keyword evidence="1" id="KW-0472">Membrane</keyword>
<evidence type="ECO:0000256" key="1">
    <source>
        <dbReference type="SAM" id="Phobius"/>
    </source>
</evidence>
<dbReference type="AlphaFoldDB" id="A0A2J8LDB2"/>
<dbReference type="InterPro" id="IPR012171">
    <property type="entry name" value="Fatty_acid_desaturase"/>
</dbReference>
<keyword evidence="1" id="KW-0812">Transmembrane</keyword>
<dbReference type="Gene3D" id="3.10.120.10">
    <property type="entry name" value="Cytochrome b5-like heme/steroid binding domain"/>
    <property type="match status" value="1"/>
</dbReference>
<accession>A0A2J8LDB2</accession>
<name>A0A2J8LDB2_PANTR</name>
<dbReference type="Pfam" id="PF00173">
    <property type="entry name" value="Cyt-b5"/>
    <property type="match status" value="1"/>
</dbReference>
<dbReference type="PANTHER" id="PTHR19353">
    <property type="entry name" value="FATTY ACID DESATURASE 2"/>
    <property type="match status" value="1"/>
</dbReference>
<feature type="non-terminal residue" evidence="3">
    <location>
        <position position="1"/>
    </location>
</feature>
<dbReference type="PROSITE" id="PS50255">
    <property type="entry name" value="CYTOCHROME_B5_2"/>
    <property type="match status" value="1"/>
</dbReference>
<keyword evidence="1" id="KW-1133">Transmembrane helix</keyword>
<dbReference type="Proteomes" id="UP000236370">
    <property type="component" value="Unassembled WGS sequence"/>
</dbReference>
<comment type="caution">
    <text evidence="3">The sequence shown here is derived from an EMBL/GenBank/DDBJ whole genome shotgun (WGS) entry which is preliminary data.</text>
</comment>